<evidence type="ECO:0000313" key="2">
    <source>
        <dbReference type="Proteomes" id="UP001478133"/>
    </source>
</evidence>
<protein>
    <submittedName>
        <fullName evidence="1">Uncharacterized protein</fullName>
    </submittedName>
</protein>
<evidence type="ECO:0000313" key="1">
    <source>
        <dbReference type="EMBL" id="MEQ2565038.1"/>
    </source>
</evidence>
<accession>A0ABV1HRT4</accession>
<dbReference type="RefSeq" id="WP_022505920.1">
    <property type="nucleotide sequence ID" value="NZ_JBBMEY010000006.1"/>
</dbReference>
<proteinExistence type="predicted"/>
<gene>
    <name evidence="1" type="ORF">ABFO16_02160</name>
</gene>
<dbReference type="EMBL" id="JBBMFI010000004">
    <property type="protein sequence ID" value="MEQ2565038.1"/>
    <property type="molecule type" value="Genomic_DNA"/>
</dbReference>
<organism evidence="1 2">
    <name type="scientific">Ruminococcoides intestinihominis</name>
    <dbReference type="NCBI Taxonomy" id="3133161"/>
    <lineage>
        <taxon>Bacteria</taxon>
        <taxon>Bacillati</taxon>
        <taxon>Bacillota</taxon>
        <taxon>Clostridia</taxon>
        <taxon>Eubacteriales</taxon>
        <taxon>Oscillospiraceae</taxon>
        <taxon>Ruminococcoides</taxon>
    </lineage>
</organism>
<sequence>MNPWLSEDWQEYFSGKDNIPNGIYLRIEKNVNDDVKKSLKKFAKWLRKNYKFPIMLPIYVKATDYVKTKDGDYVVGSFFEPNDYFTEPYIKISTGDYEDLLNEIGKDNALASFIYTLSHEITHYYQWINRVEKSVDDREIEADYYGDYILQQYADCVESPQ</sequence>
<dbReference type="Proteomes" id="UP001478133">
    <property type="component" value="Unassembled WGS sequence"/>
</dbReference>
<name>A0ABV1HRT4_9FIRM</name>
<comment type="caution">
    <text evidence="1">The sequence shown here is derived from an EMBL/GenBank/DDBJ whole genome shotgun (WGS) entry which is preliminary data.</text>
</comment>
<keyword evidence="2" id="KW-1185">Reference proteome</keyword>
<reference evidence="1 2" key="1">
    <citation type="submission" date="2024-03" db="EMBL/GenBank/DDBJ databases">
        <title>Human intestinal bacterial collection.</title>
        <authorList>
            <person name="Pauvert C."/>
            <person name="Hitch T.C.A."/>
            <person name="Clavel T."/>
        </authorList>
    </citation>
    <scope>NUCLEOTIDE SEQUENCE [LARGE SCALE GENOMIC DNA]</scope>
    <source>
        <strain evidence="1 2">CLA-AP-H18</strain>
    </source>
</reference>